<evidence type="ECO:0000256" key="2">
    <source>
        <dbReference type="ARBA" id="ARBA00022475"/>
    </source>
</evidence>
<keyword evidence="7" id="KW-0479">Metal-binding</keyword>
<dbReference type="AlphaFoldDB" id="A0A514CIG6"/>
<feature type="transmembrane region" description="Helical" evidence="9">
    <location>
        <begin position="298"/>
        <end position="317"/>
    </location>
</feature>
<feature type="transmembrane region" description="Helical" evidence="9">
    <location>
        <begin position="323"/>
        <end position="344"/>
    </location>
</feature>
<dbReference type="GO" id="GO:0071555">
    <property type="term" value="P:cell wall organization"/>
    <property type="evidence" value="ECO:0007669"/>
    <property type="project" value="TreeGrafter"/>
</dbReference>
<evidence type="ECO:0000256" key="1">
    <source>
        <dbReference type="ARBA" id="ARBA00004651"/>
    </source>
</evidence>
<evidence type="ECO:0000256" key="6">
    <source>
        <dbReference type="ARBA" id="ARBA00023136"/>
    </source>
</evidence>
<dbReference type="Pfam" id="PF00953">
    <property type="entry name" value="Glycos_transf_4"/>
    <property type="match status" value="1"/>
</dbReference>
<feature type="transmembrane region" description="Helical" evidence="9">
    <location>
        <begin position="104"/>
        <end position="127"/>
    </location>
</feature>
<dbReference type="EMBL" id="CP041253">
    <property type="protein sequence ID" value="QDH79605.1"/>
    <property type="molecule type" value="Genomic_DNA"/>
</dbReference>
<protein>
    <submittedName>
        <fullName evidence="10">Undecaprenyl/decaprenyl-phosphate alpha-N-acetylglucosaminyl 1-phosphate transferase</fullName>
    </submittedName>
</protein>
<evidence type="ECO:0000256" key="3">
    <source>
        <dbReference type="ARBA" id="ARBA00022679"/>
    </source>
</evidence>
<dbReference type="OrthoDB" id="9783652at2"/>
<dbReference type="PANTHER" id="PTHR22926:SF3">
    <property type="entry name" value="UNDECAPRENYL-PHOSPHATE ALPHA-N-ACETYLGLUCOSAMINYL 1-PHOSPHATE TRANSFERASE"/>
    <property type="match status" value="1"/>
</dbReference>
<dbReference type="InterPro" id="IPR000715">
    <property type="entry name" value="Glycosyl_transferase_4"/>
</dbReference>
<dbReference type="GO" id="GO:0005886">
    <property type="term" value="C:plasma membrane"/>
    <property type="evidence" value="ECO:0007669"/>
    <property type="project" value="UniProtKB-SubCell"/>
</dbReference>
<feature type="transmembrane region" description="Helical" evidence="9">
    <location>
        <begin position="133"/>
        <end position="152"/>
    </location>
</feature>
<dbReference type="PROSITE" id="PS01347">
    <property type="entry name" value="MRAY_1"/>
    <property type="match status" value="1"/>
</dbReference>
<sequence length="376" mass="40993">MFQFSTILIAFFIGLIVTPVIIKVIKRTDILDVPGGRKIHKEAIPSMGGIGIVIALLIGLIITMDWQQWAEARFLMMGIGVMFLIGIRDDLVELTAIQKLLGQLLAISLVVVMGDIRVSSFYGFLGIEELPVWISYSLTIFTIIGLTNAFNLVDGLDGLAGTLSLISFLFLGGWFLAAGFPTYGMIALACSGGILAFMVYNWHPAKIFMGDTGSLTLGFVLAVLSVFFVEANGQILSSSHFMRFEAPITAGLALVLVSCFDTLRVMVKRVRRGKPPMAADKSHVHHFLLRSGLRHDQVALVLGGIKLAFLCLVVSTSRFSDNILLPAVLGTVVVLCLTLDAVTLRKVKRIARQSPGRLTTSGNEQQKRQELKEEPA</sequence>
<keyword evidence="2" id="KW-1003">Cell membrane</keyword>
<name>A0A514CIG6_9BACT</name>
<evidence type="ECO:0000256" key="9">
    <source>
        <dbReference type="SAM" id="Phobius"/>
    </source>
</evidence>
<accession>A0A514CIG6</accession>
<feature type="compositionally biased region" description="Basic and acidic residues" evidence="8">
    <location>
        <begin position="365"/>
        <end position="376"/>
    </location>
</feature>
<dbReference type="CDD" id="cd06853">
    <property type="entry name" value="GT_WecA_like"/>
    <property type="match status" value="1"/>
</dbReference>
<comment type="cofactor">
    <cofactor evidence="7">
        <name>Mg(2+)</name>
        <dbReference type="ChEBI" id="CHEBI:18420"/>
    </cofactor>
</comment>
<keyword evidence="11" id="KW-1185">Reference proteome</keyword>
<evidence type="ECO:0000313" key="11">
    <source>
        <dbReference type="Proteomes" id="UP000316614"/>
    </source>
</evidence>
<dbReference type="GO" id="GO:0016780">
    <property type="term" value="F:phosphotransferase activity, for other substituted phosphate groups"/>
    <property type="evidence" value="ECO:0007669"/>
    <property type="project" value="InterPro"/>
</dbReference>
<feature type="transmembrane region" description="Helical" evidence="9">
    <location>
        <begin position="6"/>
        <end position="22"/>
    </location>
</feature>
<feature type="region of interest" description="Disordered" evidence="8">
    <location>
        <begin position="355"/>
        <end position="376"/>
    </location>
</feature>
<gene>
    <name evidence="10" type="ORF">FKX85_11370</name>
</gene>
<feature type="transmembrane region" description="Helical" evidence="9">
    <location>
        <begin position="215"/>
        <end position="236"/>
    </location>
</feature>
<feature type="transmembrane region" description="Helical" evidence="9">
    <location>
        <begin position="43"/>
        <end position="62"/>
    </location>
</feature>
<keyword evidence="7" id="KW-0460">Magnesium</keyword>
<evidence type="ECO:0000256" key="4">
    <source>
        <dbReference type="ARBA" id="ARBA00022692"/>
    </source>
</evidence>
<dbReference type="Proteomes" id="UP000316614">
    <property type="component" value="Chromosome"/>
</dbReference>
<feature type="binding site" evidence="7">
    <location>
        <position position="211"/>
    </location>
    <ligand>
        <name>Mg(2+)</name>
        <dbReference type="ChEBI" id="CHEBI:18420"/>
    </ligand>
</feature>
<organism evidence="10 11">
    <name type="scientific">Echinicola soli</name>
    <dbReference type="NCBI Taxonomy" id="2591634"/>
    <lineage>
        <taxon>Bacteria</taxon>
        <taxon>Pseudomonadati</taxon>
        <taxon>Bacteroidota</taxon>
        <taxon>Cytophagia</taxon>
        <taxon>Cytophagales</taxon>
        <taxon>Cyclobacteriaceae</taxon>
        <taxon>Echinicola</taxon>
    </lineage>
</organism>
<dbReference type="GO" id="GO:0046872">
    <property type="term" value="F:metal ion binding"/>
    <property type="evidence" value="ECO:0007669"/>
    <property type="project" value="UniProtKB-KW"/>
</dbReference>
<feature type="transmembrane region" description="Helical" evidence="9">
    <location>
        <begin position="159"/>
        <end position="177"/>
    </location>
</feature>
<dbReference type="RefSeq" id="WP_141614847.1">
    <property type="nucleotide sequence ID" value="NZ_CP041253.1"/>
</dbReference>
<proteinExistence type="predicted"/>
<feature type="binding site" evidence="7">
    <location>
        <position position="151"/>
    </location>
    <ligand>
        <name>Mg(2+)</name>
        <dbReference type="ChEBI" id="CHEBI:18420"/>
    </ligand>
</feature>
<evidence type="ECO:0000256" key="7">
    <source>
        <dbReference type="PIRSR" id="PIRSR600715-1"/>
    </source>
</evidence>
<keyword evidence="4 9" id="KW-0812">Transmembrane</keyword>
<dbReference type="GO" id="GO:0009103">
    <property type="term" value="P:lipopolysaccharide biosynthetic process"/>
    <property type="evidence" value="ECO:0007669"/>
    <property type="project" value="TreeGrafter"/>
</dbReference>
<evidence type="ECO:0000313" key="10">
    <source>
        <dbReference type="EMBL" id="QDH79605.1"/>
    </source>
</evidence>
<keyword evidence="5 9" id="KW-1133">Transmembrane helix</keyword>
<dbReference type="KEGG" id="echi:FKX85_11370"/>
<feature type="transmembrane region" description="Helical" evidence="9">
    <location>
        <begin position="74"/>
        <end position="92"/>
    </location>
</feature>
<evidence type="ECO:0000256" key="5">
    <source>
        <dbReference type="ARBA" id="ARBA00022989"/>
    </source>
</evidence>
<evidence type="ECO:0000256" key="8">
    <source>
        <dbReference type="SAM" id="MobiDB-lite"/>
    </source>
</evidence>
<feature type="transmembrane region" description="Helical" evidence="9">
    <location>
        <begin position="248"/>
        <end position="267"/>
    </location>
</feature>
<keyword evidence="3 10" id="KW-0808">Transferase</keyword>
<keyword evidence="6 9" id="KW-0472">Membrane</keyword>
<dbReference type="InterPro" id="IPR018480">
    <property type="entry name" value="PNAcMuramoyl-5peptid_Trfase_CS"/>
</dbReference>
<feature type="transmembrane region" description="Helical" evidence="9">
    <location>
        <begin position="183"/>
        <end position="203"/>
    </location>
</feature>
<reference evidence="10 11" key="1">
    <citation type="submission" date="2019-06" db="EMBL/GenBank/DDBJ databases">
        <title>Echinicola alkalisoli sp. nov. isolated from saline soil.</title>
        <authorList>
            <person name="Sun J.-Q."/>
            <person name="Xu L."/>
        </authorList>
    </citation>
    <scope>NUCLEOTIDE SEQUENCE [LARGE SCALE GENOMIC DNA]</scope>
    <source>
        <strain evidence="10 11">LN3S3</strain>
    </source>
</reference>
<dbReference type="PANTHER" id="PTHR22926">
    <property type="entry name" value="PHOSPHO-N-ACETYLMURAMOYL-PENTAPEPTIDE-TRANSFERASE"/>
    <property type="match status" value="1"/>
</dbReference>
<dbReference type="GO" id="GO:0044038">
    <property type="term" value="P:cell wall macromolecule biosynthetic process"/>
    <property type="evidence" value="ECO:0007669"/>
    <property type="project" value="TreeGrafter"/>
</dbReference>
<comment type="subcellular location">
    <subcellularLocation>
        <location evidence="1">Cell membrane</location>
        <topology evidence="1">Multi-pass membrane protein</topology>
    </subcellularLocation>
</comment>